<protein>
    <submittedName>
        <fullName evidence="2">Uncharacterized protein</fullName>
    </submittedName>
</protein>
<proteinExistence type="predicted"/>
<keyword evidence="1" id="KW-0472">Membrane</keyword>
<keyword evidence="3" id="KW-1185">Reference proteome</keyword>
<evidence type="ECO:0000313" key="3">
    <source>
        <dbReference type="Proteomes" id="UP000469545"/>
    </source>
</evidence>
<name>A0A6N9UM97_9ACTN</name>
<feature type="transmembrane region" description="Helical" evidence="1">
    <location>
        <begin position="6"/>
        <end position="27"/>
    </location>
</feature>
<accession>A0A6N9UM97</accession>
<keyword evidence="1" id="KW-1133">Transmembrane helix</keyword>
<keyword evidence="1" id="KW-0812">Transmembrane</keyword>
<reference evidence="2 3" key="1">
    <citation type="submission" date="2020-01" db="EMBL/GenBank/DDBJ databases">
        <title>Insect and environment-associated Actinomycetes.</title>
        <authorList>
            <person name="Currrie C."/>
            <person name="Chevrette M."/>
            <person name="Carlson C."/>
            <person name="Stubbendieck R."/>
            <person name="Wendt-Pienkowski E."/>
        </authorList>
    </citation>
    <scope>NUCLEOTIDE SEQUENCE [LARGE SCALE GENOMIC DNA]</scope>
    <source>
        <strain evidence="2 3">SID14172</strain>
    </source>
</reference>
<comment type="caution">
    <text evidence="2">The sequence shown here is derived from an EMBL/GenBank/DDBJ whole genome shotgun (WGS) entry which is preliminary data.</text>
</comment>
<gene>
    <name evidence="2" type="ORF">G3I46_06620</name>
</gene>
<evidence type="ECO:0000313" key="2">
    <source>
        <dbReference type="EMBL" id="NEB16192.1"/>
    </source>
</evidence>
<dbReference type="Proteomes" id="UP000469545">
    <property type="component" value="Unassembled WGS sequence"/>
</dbReference>
<organism evidence="2 3">
    <name type="scientific">Streptomyces coelicoflavus</name>
    <dbReference type="NCBI Taxonomy" id="285562"/>
    <lineage>
        <taxon>Bacteria</taxon>
        <taxon>Bacillati</taxon>
        <taxon>Actinomycetota</taxon>
        <taxon>Actinomycetes</taxon>
        <taxon>Kitasatosporales</taxon>
        <taxon>Streptomycetaceae</taxon>
        <taxon>Streptomyces</taxon>
    </lineage>
</organism>
<evidence type="ECO:0000256" key="1">
    <source>
        <dbReference type="SAM" id="Phobius"/>
    </source>
</evidence>
<dbReference type="RefSeq" id="WP_164139360.1">
    <property type="nucleotide sequence ID" value="NZ_JAAGMB010000143.1"/>
</dbReference>
<dbReference type="EMBL" id="JAAGMB010000143">
    <property type="protein sequence ID" value="NEB16192.1"/>
    <property type="molecule type" value="Genomic_DNA"/>
</dbReference>
<dbReference type="AlphaFoldDB" id="A0A6N9UM97"/>
<sequence>MDQGIAGVIAGVAGLVGAGIGGLATAYGARIGAQKSMEAVQVQVQRQSTAEHKHWVREQRRQVYTQVADAYADCAKAATRCFERMNERNAIPSDLMESLDSAVDGLTIMRGHIQLWGPPNLEGAVFLLTSEVAALQEEIQRWPAIYTTWDDSAMAEHSDRCNEQASRAIEATNSFLGAARRTLAEAQ</sequence>